<feature type="region of interest" description="Disordered" evidence="2">
    <location>
        <begin position="61"/>
        <end position="166"/>
    </location>
</feature>
<feature type="domain" description="Zn(2)-C6 fungal-type" evidence="4">
    <location>
        <begin position="28"/>
        <end position="58"/>
    </location>
</feature>
<dbReference type="RefSeq" id="XP_030991369.1">
    <property type="nucleotide sequence ID" value="XM_031144062.1"/>
</dbReference>
<gene>
    <name evidence="5" type="ORF">E0L32_009131</name>
</gene>
<comment type="caution">
    <text evidence="5">The sequence shown here is derived from an EMBL/GenBank/DDBJ whole genome shotgun (WGS) entry which is preliminary data.</text>
</comment>
<dbReference type="GO" id="GO:0000981">
    <property type="term" value="F:DNA-binding transcription factor activity, RNA polymerase II-specific"/>
    <property type="evidence" value="ECO:0007669"/>
    <property type="project" value="InterPro"/>
</dbReference>
<evidence type="ECO:0000256" key="3">
    <source>
        <dbReference type="SAM" id="Phobius"/>
    </source>
</evidence>
<dbReference type="SMART" id="SM00066">
    <property type="entry name" value="GAL4"/>
    <property type="match status" value="1"/>
</dbReference>
<evidence type="ECO:0000313" key="5">
    <source>
        <dbReference type="EMBL" id="TPX09658.1"/>
    </source>
</evidence>
<evidence type="ECO:0000256" key="2">
    <source>
        <dbReference type="SAM" id="MobiDB-lite"/>
    </source>
</evidence>
<dbReference type="Gene3D" id="4.10.240.10">
    <property type="entry name" value="Zn(2)-C6 fungal-type DNA-binding domain"/>
    <property type="match status" value="1"/>
</dbReference>
<feature type="transmembrane region" description="Helical" evidence="3">
    <location>
        <begin position="446"/>
        <end position="466"/>
    </location>
</feature>
<dbReference type="GeneID" id="41976578"/>
<keyword evidence="3" id="KW-0472">Membrane</keyword>
<proteinExistence type="predicted"/>
<dbReference type="CDD" id="cd00067">
    <property type="entry name" value="GAL4"/>
    <property type="match status" value="1"/>
</dbReference>
<accession>A0A507AXW9</accession>
<dbReference type="SUPFAM" id="SSF57701">
    <property type="entry name" value="Zn2/Cys6 DNA-binding domain"/>
    <property type="match status" value="1"/>
</dbReference>
<evidence type="ECO:0000313" key="6">
    <source>
        <dbReference type="Proteomes" id="UP000319257"/>
    </source>
</evidence>
<keyword evidence="3" id="KW-0812">Transmembrane</keyword>
<reference evidence="5 6" key="1">
    <citation type="submission" date="2019-06" db="EMBL/GenBank/DDBJ databases">
        <title>Draft genome sequence of the filamentous fungus Phialemoniopsis curvata isolated from diesel fuel.</title>
        <authorList>
            <person name="Varaljay V.A."/>
            <person name="Lyon W.J."/>
            <person name="Crouch A.L."/>
            <person name="Drake C.E."/>
            <person name="Hollomon J.M."/>
            <person name="Nadeau L.J."/>
            <person name="Nunn H.S."/>
            <person name="Stevenson B.S."/>
            <person name="Bojanowski C.L."/>
            <person name="Crookes-Goodson W.J."/>
        </authorList>
    </citation>
    <scope>NUCLEOTIDE SEQUENCE [LARGE SCALE GENOMIC DNA]</scope>
    <source>
        <strain evidence="5 6">D216</strain>
    </source>
</reference>
<sequence>MTGNSSLDPGAPQRPTGPRLYHRKSRTGCLRCKARRVKCDEDRPSCGGCSRHLVECVYPNADADGNSRAHARSSRSSTRGAAQGLAHTPNGVSPAASSGTHESNPDSRSESMGMAISPPEGSQHGASTPASARAHTAHGGEMETDAPVPEGSVSDSSTHQPGSVDVLDLPETRDRRITEMQLLHHYLLHQAKTFRRSLVPEEYFTQPNPNEYLWSVETVNMAFENDCILYGLLAHSALSQWIEYVEAGDERAEHYRNLQQQYLAMALREQRRAVAQLSSERTDHVVISSLQLLNHVFALVQTVPASPWEPPAEFMQMGRGVGQVFMVARGHLGANTGRGGHGDRMTRFLNTPPRFDPDEIFDPKYRAHLEWVLDRPEGLAEAADREMEDKVTRHFYLRTLSYVGWCEAAVRSGTEPDVLVCRRFAAFAVWAPEILADFMAQRRPRALVVMAYFFALWIPYEHLWMIRTTGARQVRGIYEALPPEWRAKLDPLFVEYKL</sequence>
<dbReference type="Pfam" id="PF00172">
    <property type="entry name" value="Zn_clus"/>
    <property type="match status" value="1"/>
</dbReference>
<dbReference type="InterPro" id="IPR001138">
    <property type="entry name" value="Zn2Cys6_DnaBD"/>
</dbReference>
<evidence type="ECO:0000259" key="4">
    <source>
        <dbReference type="PROSITE" id="PS50048"/>
    </source>
</evidence>
<dbReference type="PROSITE" id="PS00463">
    <property type="entry name" value="ZN2_CY6_FUNGAL_1"/>
    <property type="match status" value="1"/>
</dbReference>
<dbReference type="PANTHER" id="PTHR47657:SF14">
    <property type="entry name" value="ZN(2)-C6 FUNGAL-TYPE DOMAIN-CONTAINING PROTEIN"/>
    <property type="match status" value="1"/>
</dbReference>
<keyword evidence="6" id="KW-1185">Reference proteome</keyword>
<evidence type="ECO:0000256" key="1">
    <source>
        <dbReference type="ARBA" id="ARBA00023242"/>
    </source>
</evidence>
<dbReference type="AlphaFoldDB" id="A0A507AXW9"/>
<dbReference type="STRING" id="1093900.A0A507AXW9"/>
<keyword evidence="3" id="KW-1133">Transmembrane helix</keyword>
<dbReference type="Proteomes" id="UP000319257">
    <property type="component" value="Unassembled WGS sequence"/>
</dbReference>
<dbReference type="PROSITE" id="PS50048">
    <property type="entry name" value="ZN2_CY6_FUNGAL_2"/>
    <property type="match status" value="1"/>
</dbReference>
<keyword evidence="1" id="KW-0539">Nucleus</keyword>
<dbReference type="InParanoid" id="A0A507AXW9"/>
<dbReference type="PANTHER" id="PTHR47657">
    <property type="entry name" value="STEROL REGULATORY ELEMENT-BINDING PROTEIN ECM22"/>
    <property type="match status" value="1"/>
</dbReference>
<dbReference type="EMBL" id="SKBQ01000064">
    <property type="protein sequence ID" value="TPX09658.1"/>
    <property type="molecule type" value="Genomic_DNA"/>
</dbReference>
<dbReference type="OrthoDB" id="648861at2759"/>
<organism evidence="5 6">
    <name type="scientific">Thyridium curvatum</name>
    <dbReference type="NCBI Taxonomy" id="1093900"/>
    <lineage>
        <taxon>Eukaryota</taxon>
        <taxon>Fungi</taxon>
        <taxon>Dikarya</taxon>
        <taxon>Ascomycota</taxon>
        <taxon>Pezizomycotina</taxon>
        <taxon>Sordariomycetes</taxon>
        <taxon>Sordariomycetidae</taxon>
        <taxon>Thyridiales</taxon>
        <taxon>Thyridiaceae</taxon>
        <taxon>Thyridium</taxon>
    </lineage>
</organism>
<dbReference type="FunCoup" id="A0A507AXW9">
    <property type="interactions" value="568"/>
</dbReference>
<dbReference type="GO" id="GO:0008270">
    <property type="term" value="F:zinc ion binding"/>
    <property type="evidence" value="ECO:0007669"/>
    <property type="project" value="InterPro"/>
</dbReference>
<dbReference type="InterPro" id="IPR052400">
    <property type="entry name" value="Zn2-C6_fungal_TF"/>
</dbReference>
<name>A0A507AXW9_9PEZI</name>
<dbReference type="InterPro" id="IPR036864">
    <property type="entry name" value="Zn2-C6_fun-type_DNA-bd_sf"/>
</dbReference>
<feature type="region of interest" description="Disordered" evidence="2">
    <location>
        <begin position="1"/>
        <end position="25"/>
    </location>
</feature>
<protein>
    <recommendedName>
        <fullName evidence="4">Zn(2)-C6 fungal-type domain-containing protein</fullName>
    </recommendedName>
</protein>